<dbReference type="Proteomes" id="UP000318741">
    <property type="component" value="Chromosome"/>
</dbReference>
<dbReference type="InterPro" id="IPR003593">
    <property type="entry name" value="AAA+_ATPase"/>
</dbReference>
<dbReference type="AlphaFoldDB" id="A0A517P7J5"/>
<dbReference type="EMBL" id="CP036265">
    <property type="protein sequence ID" value="QDT15349.1"/>
    <property type="molecule type" value="Genomic_DNA"/>
</dbReference>
<accession>A0A517P7J5</accession>
<dbReference type="KEGG" id="acaf:CA12_14340"/>
<dbReference type="OrthoDB" id="9808272at2"/>
<dbReference type="PROSITE" id="PS00662">
    <property type="entry name" value="T2SP_E"/>
    <property type="match status" value="1"/>
</dbReference>
<evidence type="ECO:0000256" key="1">
    <source>
        <dbReference type="ARBA" id="ARBA00006611"/>
    </source>
</evidence>
<dbReference type="SUPFAM" id="SSF52540">
    <property type="entry name" value="P-loop containing nucleoside triphosphate hydrolases"/>
    <property type="match status" value="1"/>
</dbReference>
<dbReference type="RefSeq" id="WP_145358156.1">
    <property type="nucleotide sequence ID" value="NZ_CP036265.1"/>
</dbReference>
<dbReference type="Pfam" id="PF00437">
    <property type="entry name" value="T2SSE"/>
    <property type="match status" value="1"/>
</dbReference>
<dbReference type="Gene3D" id="3.30.450.90">
    <property type="match status" value="1"/>
</dbReference>
<protein>
    <submittedName>
        <fullName evidence="3">Type II/IV secretion system protein</fullName>
    </submittedName>
</protein>
<gene>
    <name evidence="3" type="ORF">CA12_14340</name>
</gene>
<dbReference type="SMART" id="SM00382">
    <property type="entry name" value="AAA"/>
    <property type="match status" value="1"/>
</dbReference>
<sequence length="376" mass="42150">MAFVQIDKLLETVVKEKVSDLHITVGQPPVIRAGGRMRRLETKTLDADDTNSLMKSITPERNQQELQEVGGTDFGFAYGDKARFRVSVFKQKGTIAMVLRRIPNEFLTMEQIGLPPVVKDLITRPRGLFLVTGPTGSGKTTSLASMMNWINETHAHHMITLEDPIEYYHEHKKSTVNQREIGVDVPSFPEALRRALRQDPDIILVGEMRDLETISSAITAAETGHVVFGTLHTTGAQGTVDRIIDVFPTNQQEQIRTQLSVGILGVLSQALLPRKPSGMVAAYELLVVTPAIANLIREGKTFRINSSIQTGRKYGMQLLDDHLFSLWKNNIVEEEDVLYKANQPGELKVRIEKAKRGLYEDEEGDDDVEEEDDDFE</sequence>
<evidence type="ECO:0000313" key="3">
    <source>
        <dbReference type="EMBL" id="QDT15349.1"/>
    </source>
</evidence>
<dbReference type="InterPro" id="IPR027417">
    <property type="entry name" value="P-loop_NTPase"/>
</dbReference>
<comment type="similarity">
    <text evidence="1">Belongs to the GSP E family.</text>
</comment>
<proteinExistence type="inferred from homology"/>
<dbReference type="Gene3D" id="3.40.50.300">
    <property type="entry name" value="P-loop containing nucleotide triphosphate hydrolases"/>
    <property type="match status" value="1"/>
</dbReference>
<reference evidence="3 4" key="1">
    <citation type="submission" date="2019-02" db="EMBL/GenBank/DDBJ databases">
        <title>Deep-cultivation of Planctomycetes and their phenomic and genomic characterization uncovers novel biology.</title>
        <authorList>
            <person name="Wiegand S."/>
            <person name="Jogler M."/>
            <person name="Boedeker C."/>
            <person name="Pinto D."/>
            <person name="Vollmers J."/>
            <person name="Rivas-Marin E."/>
            <person name="Kohn T."/>
            <person name="Peeters S.H."/>
            <person name="Heuer A."/>
            <person name="Rast P."/>
            <person name="Oberbeckmann S."/>
            <person name="Bunk B."/>
            <person name="Jeske O."/>
            <person name="Meyerdierks A."/>
            <person name="Storesund J.E."/>
            <person name="Kallscheuer N."/>
            <person name="Luecker S."/>
            <person name="Lage O.M."/>
            <person name="Pohl T."/>
            <person name="Merkel B.J."/>
            <person name="Hornburger P."/>
            <person name="Mueller R.-W."/>
            <person name="Bruemmer F."/>
            <person name="Labrenz M."/>
            <person name="Spormann A.M."/>
            <person name="Op den Camp H."/>
            <person name="Overmann J."/>
            <person name="Amann R."/>
            <person name="Jetten M.S.M."/>
            <person name="Mascher T."/>
            <person name="Medema M.H."/>
            <person name="Devos D.P."/>
            <person name="Kaster A.-K."/>
            <person name="Ovreas L."/>
            <person name="Rohde M."/>
            <person name="Galperin M.Y."/>
            <person name="Jogler C."/>
        </authorList>
    </citation>
    <scope>NUCLEOTIDE SEQUENCE [LARGE SCALE GENOMIC DNA]</scope>
    <source>
        <strain evidence="3 4">CA12</strain>
    </source>
</reference>
<feature type="domain" description="Bacterial type II secretion system protein E" evidence="2">
    <location>
        <begin position="196"/>
        <end position="210"/>
    </location>
</feature>
<keyword evidence="4" id="KW-1185">Reference proteome</keyword>
<dbReference type="InterPro" id="IPR006321">
    <property type="entry name" value="PilT/PilU"/>
</dbReference>
<dbReference type="GO" id="GO:0016887">
    <property type="term" value="F:ATP hydrolysis activity"/>
    <property type="evidence" value="ECO:0007669"/>
    <property type="project" value="InterPro"/>
</dbReference>
<dbReference type="CDD" id="cd01131">
    <property type="entry name" value="PilT"/>
    <property type="match status" value="1"/>
</dbReference>
<dbReference type="InterPro" id="IPR050921">
    <property type="entry name" value="T4SS_GSP_E_ATPase"/>
</dbReference>
<organism evidence="3 4">
    <name type="scientific">Alienimonas californiensis</name>
    <dbReference type="NCBI Taxonomy" id="2527989"/>
    <lineage>
        <taxon>Bacteria</taxon>
        <taxon>Pseudomonadati</taxon>
        <taxon>Planctomycetota</taxon>
        <taxon>Planctomycetia</taxon>
        <taxon>Planctomycetales</taxon>
        <taxon>Planctomycetaceae</taxon>
        <taxon>Alienimonas</taxon>
    </lineage>
</organism>
<dbReference type="PANTHER" id="PTHR30486:SF16">
    <property type="entry name" value="TWITCHING MOTILITY PROTEIN PILT"/>
    <property type="match status" value="1"/>
</dbReference>
<evidence type="ECO:0000313" key="4">
    <source>
        <dbReference type="Proteomes" id="UP000318741"/>
    </source>
</evidence>
<dbReference type="InterPro" id="IPR001482">
    <property type="entry name" value="T2SS/T4SS_dom"/>
</dbReference>
<dbReference type="PANTHER" id="PTHR30486">
    <property type="entry name" value="TWITCHING MOTILITY PROTEIN PILT"/>
    <property type="match status" value="1"/>
</dbReference>
<dbReference type="GO" id="GO:0005524">
    <property type="term" value="F:ATP binding"/>
    <property type="evidence" value="ECO:0007669"/>
    <property type="project" value="InterPro"/>
</dbReference>
<dbReference type="NCBIfam" id="TIGR01420">
    <property type="entry name" value="pilT_fam"/>
    <property type="match status" value="1"/>
</dbReference>
<evidence type="ECO:0000259" key="2">
    <source>
        <dbReference type="PROSITE" id="PS00662"/>
    </source>
</evidence>
<name>A0A517P7J5_9PLAN</name>